<dbReference type="Proteomes" id="UP000275076">
    <property type="component" value="Unassembled WGS sequence"/>
</dbReference>
<dbReference type="GO" id="GO:0046655">
    <property type="term" value="P:folic acid metabolic process"/>
    <property type="evidence" value="ECO:0007669"/>
    <property type="project" value="TreeGrafter"/>
</dbReference>
<dbReference type="PIRSF" id="PIRSF000194">
    <property type="entry name" value="DHFR"/>
    <property type="match status" value="1"/>
</dbReference>
<dbReference type="UniPathway" id="UPA00077">
    <property type="reaction ID" value="UER00158"/>
</dbReference>
<comment type="function">
    <text evidence="7 8">Key enzyme in folate metabolism. Catalyzes an essential reaction for de novo glycine and purine synthesis, and for DNA precursor synthesis.</text>
</comment>
<keyword evidence="6 8" id="KW-0560">Oxidoreductase</keyword>
<evidence type="ECO:0000256" key="7">
    <source>
        <dbReference type="ARBA" id="ARBA00025067"/>
    </source>
</evidence>
<dbReference type="AlphaFoldDB" id="A0A428N7F2"/>
<dbReference type="PROSITE" id="PS00075">
    <property type="entry name" value="DHFR_1"/>
    <property type="match status" value="1"/>
</dbReference>
<evidence type="ECO:0000256" key="6">
    <source>
        <dbReference type="ARBA" id="ARBA00023002"/>
    </source>
</evidence>
<proteinExistence type="inferred from homology"/>
<dbReference type="GO" id="GO:0006730">
    <property type="term" value="P:one-carbon metabolic process"/>
    <property type="evidence" value="ECO:0007669"/>
    <property type="project" value="UniProtKB-KW"/>
</dbReference>
<reference evidence="11 12" key="1">
    <citation type="submission" date="2018-10" db="EMBL/GenBank/DDBJ databases">
        <title>Draft genome sequence of Bacillus salarius IM0101, isolated from a hypersaline soil in Inner Mongolia, China.</title>
        <authorList>
            <person name="Yamprayoonswat W."/>
            <person name="Boonvisut S."/>
            <person name="Jumpathong W."/>
            <person name="Sittihan S."/>
            <person name="Ruangsuj P."/>
            <person name="Wanthongcharoen S."/>
            <person name="Thongpramul N."/>
            <person name="Pimmason S."/>
            <person name="Yu B."/>
            <person name="Yasawong M."/>
        </authorList>
    </citation>
    <scope>NUCLEOTIDE SEQUENCE [LARGE SCALE GENOMIC DNA]</scope>
    <source>
        <strain evidence="11 12">IM0101</strain>
    </source>
</reference>
<comment type="pathway">
    <text evidence="1 8">Cofactor biosynthesis; tetrahydrofolate biosynthesis; 5,6,7,8-tetrahydrofolate from 7,8-dihydrofolate: step 1/1.</text>
</comment>
<dbReference type="PANTHER" id="PTHR48069:SF3">
    <property type="entry name" value="DIHYDROFOLATE REDUCTASE"/>
    <property type="match status" value="1"/>
</dbReference>
<evidence type="ECO:0000259" key="10">
    <source>
        <dbReference type="PROSITE" id="PS51330"/>
    </source>
</evidence>
<evidence type="ECO:0000256" key="3">
    <source>
        <dbReference type="ARBA" id="ARBA00012856"/>
    </source>
</evidence>
<evidence type="ECO:0000313" key="12">
    <source>
        <dbReference type="Proteomes" id="UP000275076"/>
    </source>
</evidence>
<accession>A0A428N7F2</accession>
<dbReference type="InterPro" id="IPR017925">
    <property type="entry name" value="DHFR_CS"/>
</dbReference>
<organism evidence="11 12">
    <name type="scientific">Salibacterium salarium</name>
    <dbReference type="NCBI Taxonomy" id="284579"/>
    <lineage>
        <taxon>Bacteria</taxon>
        <taxon>Bacillati</taxon>
        <taxon>Bacillota</taxon>
        <taxon>Bacilli</taxon>
        <taxon>Bacillales</taxon>
        <taxon>Bacillaceae</taxon>
    </lineage>
</organism>
<dbReference type="Gene3D" id="3.40.430.10">
    <property type="entry name" value="Dihydrofolate Reductase, subunit A"/>
    <property type="match status" value="1"/>
</dbReference>
<keyword evidence="12" id="KW-1185">Reference proteome</keyword>
<dbReference type="GO" id="GO:0046452">
    <property type="term" value="P:dihydrofolate metabolic process"/>
    <property type="evidence" value="ECO:0007669"/>
    <property type="project" value="TreeGrafter"/>
</dbReference>
<keyword evidence="4 8" id="KW-0554">One-carbon metabolism</keyword>
<dbReference type="EC" id="1.5.1.3" evidence="3 8"/>
<evidence type="ECO:0000256" key="9">
    <source>
        <dbReference type="RuleBase" id="RU004474"/>
    </source>
</evidence>
<dbReference type="GO" id="GO:0005829">
    <property type="term" value="C:cytosol"/>
    <property type="evidence" value="ECO:0007669"/>
    <property type="project" value="TreeGrafter"/>
</dbReference>
<evidence type="ECO:0000256" key="4">
    <source>
        <dbReference type="ARBA" id="ARBA00022563"/>
    </source>
</evidence>
<evidence type="ECO:0000256" key="8">
    <source>
        <dbReference type="PIRNR" id="PIRNR000194"/>
    </source>
</evidence>
<dbReference type="InterPro" id="IPR024072">
    <property type="entry name" value="DHFR-like_dom_sf"/>
</dbReference>
<evidence type="ECO:0000256" key="2">
    <source>
        <dbReference type="ARBA" id="ARBA00009539"/>
    </source>
</evidence>
<dbReference type="PROSITE" id="PS51330">
    <property type="entry name" value="DHFR_2"/>
    <property type="match status" value="1"/>
</dbReference>
<gene>
    <name evidence="11" type="ORF">D7Z54_06025</name>
</gene>
<sequence length="163" mass="18618">MISFVAAMDENRVIGADNKMPWYLPNDLKHFKKVTHGNPIVMGRKTFESIGKPLPGRRNIIITSDVDYKAQGCEVLHAVEDIQSLQTEPSEEEIFVIGGATIFEQTFALASKMYLTIIHDTFSGDTYFPAWNEEEWKKIEEVEGTMDEKNNHPHTFLTLERKA</sequence>
<dbReference type="Pfam" id="PF00186">
    <property type="entry name" value="DHFR_1"/>
    <property type="match status" value="1"/>
</dbReference>
<comment type="catalytic activity">
    <reaction evidence="8">
        <text>(6S)-5,6,7,8-tetrahydrofolate + NADP(+) = 7,8-dihydrofolate + NADPH + H(+)</text>
        <dbReference type="Rhea" id="RHEA:15009"/>
        <dbReference type="ChEBI" id="CHEBI:15378"/>
        <dbReference type="ChEBI" id="CHEBI:57451"/>
        <dbReference type="ChEBI" id="CHEBI:57453"/>
        <dbReference type="ChEBI" id="CHEBI:57783"/>
        <dbReference type="ChEBI" id="CHEBI:58349"/>
        <dbReference type="EC" id="1.5.1.3"/>
    </reaction>
</comment>
<dbReference type="InterPro" id="IPR012259">
    <property type="entry name" value="DHFR"/>
</dbReference>
<comment type="similarity">
    <text evidence="2 8 9">Belongs to the dihydrofolate reductase family.</text>
</comment>
<dbReference type="PRINTS" id="PR00070">
    <property type="entry name" value="DHFR"/>
</dbReference>
<dbReference type="SUPFAM" id="SSF53597">
    <property type="entry name" value="Dihydrofolate reductase-like"/>
    <property type="match status" value="1"/>
</dbReference>
<dbReference type="PANTHER" id="PTHR48069">
    <property type="entry name" value="DIHYDROFOLATE REDUCTASE"/>
    <property type="match status" value="1"/>
</dbReference>
<name>A0A428N7F2_9BACI</name>
<dbReference type="GO" id="GO:0004146">
    <property type="term" value="F:dihydrofolate reductase activity"/>
    <property type="evidence" value="ECO:0007669"/>
    <property type="project" value="UniProtKB-EC"/>
</dbReference>
<comment type="caution">
    <text evidence="11">The sequence shown here is derived from an EMBL/GenBank/DDBJ whole genome shotgun (WGS) entry which is preliminary data.</text>
</comment>
<dbReference type="OrthoDB" id="9804315at2"/>
<evidence type="ECO:0000313" key="11">
    <source>
        <dbReference type="EMBL" id="RSL34313.1"/>
    </source>
</evidence>
<dbReference type="GO" id="GO:0070401">
    <property type="term" value="F:NADP+ binding"/>
    <property type="evidence" value="ECO:0007669"/>
    <property type="project" value="UniProtKB-ARBA"/>
</dbReference>
<dbReference type="InterPro" id="IPR001796">
    <property type="entry name" value="DHFR_dom"/>
</dbReference>
<dbReference type="FunFam" id="3.40.430.10:FF:000001">
    <property type="entry name" value="Dihydrofolate reductase"/>
    <property type="match status" value="1"/>
</dbReference>
<keyword evidence="5 8" id="KW-0521">NADP</keyword>
<protein>
    <recommendedName>
        <fullName evidence="3 8">Dihydrofolate reductase</fullName>
        <ecNumber evidence="3 8">1.5.1.3</ecNumber>
    </recommendedName>
</protein>
<dbReference type="CDD" id="cd00209">
    <property type="entry name" value="DHFR"/>
    <property type="match status" value="1"/>
</dbReference>
<evidence type="ECO:0000256" key="5">
    <source>
        <dbReference type="ARBA" id="ARBA00022857"/>
    </source>
</evidence>
<feature type="domain" description="DHFR" evidence="10">
    <location>
        <begin position="1"/>
        <end position="161"/>
    </location>
</feature>
<dbReference type="GO" id="GO:0046654">
    <property type="term" value="P:tetrahydrofolate biosynthetic process"/>
    <property type="evidence" value="ECO:0007669"/>
    <property type="project" value="UniProtKB-UniPathway"/>
</dbReference>
<dbReference type="EMBL" id="RBVX01000004">
    <property type="protein sequence ID" value="RSL34313.1"/>
    <property type="molecule type" value="Genomic_DNA"/>
</dbReference>
<evidence type="ECO:0000256" key="1">
    <source>
        <dbReference type="ARBA" id="ARBA00004903"/>
    </source>
</evidence>